<reference evidence="5" key="1">
    <citation type="submission" date="2017-06" db="EMBL/GenBank/DDBJ databases">
        <authorList>
            <person name="Varghese N."/>
            <person name="Submissions S."/>
        </authorList>
    </citation>
    <scope>NUCLEOTIDE SEQUENCE [LARGE SCALE GENOMIC DNA]</scope>
    <source>
        <strain evidence="5">DSM 44485</strain>
    </source>
</reference>
<dbReference type="InterPro" id="IPR018060">
    <property type="entry name" value="HTH_AraC"/>
</dbReference>
<keyword evidence="1" id="KW-0805">Transcription regulation</keyword>
<evidence type="ECO:0000259" key="3">
    <source>
        <dbReference type="PROSITE" id="PS01124"/>
    </source>
</evidence>
<organism evidence="4 5">
    <name type="scientific">Actinomadura mexicana</name>
    <dbReference type="NCBI Taxonomy" id="134959"/>
    <lineage>
        <taxon>Bacteria</taxon>
        <taxon>Bacillati</taxon>
        <taxon>Actinomycetota</taxon>
        <taxon>Actinomycetes</taxon>
        <taxon>Streptosporangiales</taxon>
        <taxon>Thermomonosporaceae</taxon>
        <taxon>Actinomadura</taxon>
    </lineage>
</organism>
<dbReference type="Proteomes" id="UP000198420">
    <property type="component" value="Unassembled WGS sequence"/>
</dbReference>
<evidence type="ECO:0000313" key="5">
    <source>
        <dbReference type="Proteomes" id="UP000198420"/>
    </source>
</evidence>
<proteinExistence type="predicted"/>
<feature type="domain" description="HTH araC/xylS-type" evidence="3">
    <location>
        <begin position="1"/>
        <end position="34"/>
    </location>
</feature>
<protein>
    <recommendedName>
        <fullName evidence="3">HTH araC/xylS-type domain-containing protein</fullName>
    </recommendedName>
</protein>
<dbReference type="RefSeq" id="WP_245919894.1">
    <property type="nucleotide sequence ID" value="NZ_FZNP01000012.1"/>
</dbReference>
<dbReference type="SUPFAM" id="SSF46689">
    <property type="entry name" value="Homeodomain-like"/>
    <property type="match status" value="1"/>
</dbReference>
<dbReference type="PROSITE" id="PS01124">
    <property type="entry name" value="HTH_ARAC_FAMILY_2"/>
    <property type="match status" value="1"/>
</dbReference>
<sequence length="53" mass="5918">METIATRVGLASAVNLRRRFRAHRGTTPGAYRRAFGENTRARRTAAKELAPFS</sequence>
<evidence type="ECO:0000256" key="1">
    <source>
        <dbReference type="ARBA" id="ARBA00023015"/>
    </source>
</evidence>
<accession>A0A239CKF1</accession>
<keyword evidence="2" id="KW-0804">Transcription</keyword>
<dbReference type="AlphaFoldDB" id="A0A239CKF1"/>
<evidence type="ECO:0000313" key="4">
    <source>
        <dbReference type="EMBL" id="SNS19954.1"/>
    </source>
</evidence>
<dbReference type="EMBL" id="FZNP01000012">
    <property type="protein sequence ID" value="SNS19954.1"/>
    <property type="molecule type" value="Genomic_DNA"/>
</dbReference>
<evidence type="ECO:0000256" key="2">
    <source>
        <dbReference type="ARBA" id="ARBA00023163"/>
    </source>
</evidence>
<dbReference type="InterPro" id="IPR009057">
    <property type="entry name" value="Homeodomain-like_sf"/>
</dbReference>
<gene>
    <name evidence="4" type="ORF">SAMN06265355_112232</name>
</gene>
<keyword evidence="5" id="KW-1185">Reference proteome</keyword>
<name>A0A239CKF1_9ACTN</name>
<dbReference type="Gene3D" id="1.10.10.60">
    <property type="entry name" value="Homeodomain-like"/>
    <property type="match status" value="1"/>
</dbReference>
<dbReference type="GO" id="GO:0003700">
    <property type="term" value="F:DNA-binding transcription factor activity"/>
    <property type="evidence" value="ECO:0007669"/>
    <property type="project" value="InterPro"/>
</dbReference>
<dbReference type="GO" id="GO:0043565">
    <property type="term" value="F:sequence-specific DNA binding"/>
    <property type="evidence" value="ECO:0007669"/>
    <property type="project" value="InterPro"/>
</dbReference>